<evidence type="ECO:0000313" key="2">
    <source>
        <dbReference type="Proteomes" id="UP000027583"/>
    </source>
</evidence>
<sequence>MTQNFSFYEPGQFVTHPQCPEWGVGQIQSVVGQRVTINFEHQGKVLVNTALIELVVIE</sequence>
<comment type="caution">
    <text evidence="1">The sequence shown here is derived from an EMBL/GenBank/DDBJ whole genome shotgun (WGS) entry which is preliminary data.</text>
</comment>
<dbReference type="Proteomes" id="UP000027583">
    <property type="component" value="Unassembled WGS sequence"/>
</dbReference>
<proteinExistence type="predicted"/>
<evidence type="ECO:0000313" key="1">
    <source>
        <dbReference type="EMBL" id="CDG39349.1"/>
    </source>
</evidence>
<dbReference type="RefSeq" id="WP_023977446.1">
    <property type="nucleotide sequence ID" value="NZ_CBLX010000009.1"/>
</dbReference>
<reference evidence="1 2" key="2">
    <citation type="journal article" date="2014" name="PLoS ONE">
        <title>Evolution of mitochondria reconstructed from the energy metabolism of living bacteria.</title>
        <authorList>
            <person name="Degli Esposti M."/>
            <person name="Chouaia B."/>
            <person name="Comandatore F."/>
            <person name="Crotti E."/>
            <person name="Sassera D."/>
            <person name="Lievens P.M."/>
            <person name="Daffonchio D."/>
            <person name="Bandi C."/>
        </authorList>
    </citation>
    <scope>NUCLEOTIDE SEQUENCE [LARGE SCALE GENOMIC DNA]</scope>
    <source>
        <strain evidence="1 2">SF2.1</strain>
    </source>
</reference>
<reference evidence="1 2" key="1">
    <citation type="journal article" date="2014" name="Genome Biol. Evol.">
        <title>Acetic acid bacteria genomes reveal functional traits for adaptation to life in insect guts.</title>
        <authorList>
            <person name="Chouaia B."/>
            <person name="Gaiarsa S."/>
            <person name="Crotti E."/>
            <person name="Comandatore F."/>
            <person name="Degli Esposti M."/>
            <person name="Ricci I."/>
            <person name="Alma A."/>
            <person name="Favia G."/>
            <person name="Bandi C."/>
            <person name="Daffonchio D."/>
        </authorList>
    </citation>
    <scope>NUCLEOTIDE SEQUENCE [LARGE SCALE GENOMIC DNA]</scope>
    <source>
        <strain evidence="1 2">SF2.1</strain>
    </source>
</reference>
<gene>
    <name evidence="1" type="ORF">ASAP_1304</name>
</gene>
<dbReference type="InterPro" id="IPR021938">
    <property type="entry name" value="DUF3553"/>
</dbReference>
<dbReference type="Pfam" id="PF12073">
    <property type="entry name" value="DUF3553"/>
    <property type="match status" value="1"/>
</dbReference>
<evidence type="ECO:0008006" key="3">
    <source>
        <dbReference type="Google" id="ProtNLM"/>
    </source>
</evidence>
<name>A0A060QE03_9PROT</name>
<accession>A0A060QE03</accession>
<organism evidence="1 2">
    <name type="scientific">Asaia bogorensis</name>
    <dbReference type="NCBI Taxonomy" id="91915"/>
    <lineage>
        <taxon>Bacteria</taxon>
        <taxon>Pseudomonadati</taxon>
        <taxon>Pseudomonadota</taxon>
        <taxon>Alphaproteobacteria</taxon>
        <taxon>Acetobacterales</taxon>
        <taxon>Acetobacteraceae</taxon>
        <taxon>Asaia</taxon>
    </lineage>
</organism>
<dbReference type="eggNOG" id="ENOG50330B2">
    <property type="taxonomic scope" value="Bacteria"/>
</dbReference>
<dbReference type="AlphaFoldDB" id="A0A060QE03"/>
<dbReference type="EMBL" id="CBLX010000009">
    <property type="protein sequence ID" value="CDG39349.1"/>
    <property type="molecule type" value="Genomic_DNA"/>
</dbReference>
<protein>
    <recommendedName>
        <fullName evidence="3">DUF3553 domain-containing protein</fullName>
    </recommendedName>
</protein>